<evidence type="ECO:0000313" key="5">
    <source>
        <dbReference type="Proteomes" id="UP001500460"/>
    </source>
</evidence>
<dbReference type="InterPro" id="IPR020802">
    <property type="entry name" value="TesA-like"/>
</dbReference>
<evidence type="ECO:0000256" key="2">
    <source>
        <dbReference type="ARBA" id="ARBA00022801"/>
    </source>
</evidence>
<protein>
    <submittedName>
        <fullName evidence="4">Alpha/beta fold hydrolase</fullName>
    </submittedName>
</protein>
<proteinExistence type="inferred from homology"/>
<dbReference type="InterPro" id="IPR001031">
    <property type="entry name" value="Thioesterase"/>
</dbReference>
<dbReference type="PANTHER" id="PTHR11487">
    <property type="entry name" value="THIOESTERASE"/>
    <property type="match status" value="1"/>
</dbReference>
<accession>A0ABN3J9D9</accession>
<reference evidence="4 5" key="1">
    <citation type="journal article" date="2019" name="Int. J. Syst. Evol. Microbiol.">
        <title>The Global Catalogue of Microorganisms (GCM) 10K type strain sequencing project: providing services to taxonomists for standard genome sequencing and annotation.</title>
        <authorList>
            <consortium name="The Broad Institute Genomics Platform"/>
            <consortium name="The Broad Institute Genome Sequencing Center for Infectious Disease"/>
            <person name="Wu L."/>
            <person name="Ma J."/>
        </authorList>
    </citation>
    <scope>NUCLEOTIDE SEQUENCE [LARGE SCALE GENOMIC DNA]</scope>
    <source>
        <strain evidence="4 5">JCM 6922</strain>
    </source>
</reference>
<comment type="similarity">
    <text evidence="1">Belongs to the thioesterase family.</text>
</comment>
<dbReference type="Gene3D" id="3.40.50.1820">
    <property type="entry name" value="alpha/beta hydrolase"/>
    <property type="match status" value="1"/>
</dbReference>
<sequence length="247" mass="26874">MSKWARCFHPSRQARARLVCFPHAGGSASAYHLLSAGLAEAGVQALAVQYPGRQDRYREACAERVEIIVDAVLREVSAAYGDGLPLGLFGHSMGAVPAFETARRLEKEGRGPVALFVSGRQAPSLPWPPPGMPSLRDADDDVLVRELKLLSGDTAAALEHPALLRLALPALRADYRMLENYAYAPGPRLSCPVVALAGDRDPQVAVDTVARWEEETQAEFELRVLPGGHFFVDEQLPQVLKTITSRI</sequence>
<comment type="caution">
    <text evidence="4">The sequence shown here is derived from an EMBL/GenBank/DDBJ whole genome shotgun (WGS) entry which is preliminary data.</text>
</comment>
<dbReference type="RefSeq" id="WP_344600083.1">
    <property type="nucleotide sequence ID" value="NZ_BAAATK010000004.1"/>
</dbReference>
<dbReference type="SUPFAM" id="SSF53474">
    <property type="entry name" value="alpha/beta-Hydrolases"/>
    <property type="match status" value="1"/>
</dbReference>
<feature type="domain" description="Thioesterase TesA-like" evidence="3">
    <location>
        <begin position="19"/>
        <end position="247"/>
    </location>
</feature>
<dbReference type="PANTHER" id="PTHR11487:SF0">
    <property type="entry name" value="S-ACYL FATTY ACID SYNTHASE THIOESTERASE, MEDIUM CHAIN"/>
    <property type="match status" value="1"/>
</dbReference>
<organism evidence="4 5">
    <name type="scientific">Streptomyces glaucus</name>
    <dbReference type="NCBI Taxonomy" id="284029"/>
    <lineage>
        <taxon>Bacteria</taxon>
        <taxon>Bacillati</taxon>
        <taxon>Actinomycetota</taxon>
        <taxon>Actinomycetes</taxon>
        <taxon>Kitasatosporales</taxon>
        <taxon>Streptomycetaceae</taxon>
        <taxon>Streptomyces</taxon>
    </lineage>
</organism>
<evidence type="ECO:0000313" key="4">
    <source>
        <dbReference type="EMBL" id="GAA2425128.1"/>
    </source>
</evidence>
<gene>
    <name evidence="4" type="ORF">GCM10010421_09710</name>
</gene>
<keyword evidence="5" id="KW-1185">Reference proteome</keyword>
<dbReference type="GO" id="GO:0016787">
    <property type="term" value="F:hydrolase activity"/>
    <property type="evidence" value="ECO:0007669"/>
    <property type="project" value="UniProtKB-KW"/>
</dbReference>
<name>A0ABN3J9D9_9ACTN</name>
<dbReference type="InterPro" id="IPR029058">
    <property type="entry name" value="AB_hydrolase_fold"/>
</dbReference>
<keyword evidence="2 4" id="KW-0378">Hydrolase</keyword>
<dbReference type="Pfam" id="PF00975">
    <property type="entry name" value="Thioesterase"/>
    <property type="match status" value="1"/>
</dbReference>
<dbReference type="SMART" id="SM00824">
    <property type="entry name" value="PKS_TE"/>
    <property type="match status" value="1"/>
</dbReference>
<dbReference type="InterPro" id="IPR012223">
    <property type="entry name" value="TEII"/>
</dbReference>
<evidence type="ECO:0000259" key="3">
    <source>
        <dbReference type="SMART" id="SM00824"/>
    </source>
</evidence>
<dbReference type="EMBL" id="BAAATK010000004">
    <property type="protein sequence ID" value="GAA2425128.1"/>
    <property type="molecule type" value="Genomic_DNA"/>
</dbReference>
<evidence type="ECO:0000256" key="1">
    <source>
        <dbReference type="ARBA" id="ARBA00007169"/>
    </source>
</evidence>
<dbReference type="Proteomes" id="UP001500460">
    <property type="component" value="Unassembled WGS sequence"/>
</dbReference>